<dbReference type="EMBL" id="DUZY01000007">
    <property type="protein sequence ID" value="DAD45341.1"/>
    <property type="molecule type" value="Genomic_DNA"/>
</dbReference>
<comment type="caution">
    <text evidence="1">The sequence shown here is derived from an EMBL/GenBank/DDBJ whole genome shotgun (WGS) entry which is preliminary data.</text>
</comment>
<gene>
    <name evidence="1" type="ORF">HUJ06_003571</name>
</gene>
<dbReference type="AlphaFoldDB" id="A0A822ZP82"/>
<proteinExistence type="predicted"/>
<evidence type="ECO:0000313" key="2">
    <source>
        <dbReference type="Proteomes" id="UP000607653"/>
    </source>
</evidence>
<protein>
    <submittedName>
        <fullName evidence="1">Uncharacterized protein</fullName>
    </submittedName>
</protein>
<evidence type="ECO:0000313" key="1">
    <source>
        <dbReference type="EMBL" id="DAD45341.1"/>
    </source>
</evidence>
<reference evidence="1 2" key="1">
    <citation type="journal article" date="2020" name="Mol. Biol. Evol.">
        <title>Distinct Expression and Methylation Patterns for Genes with Different Fates following a Single Whole-Genome Duplication in Flowering Plants.</title>
        <authorList>
            <person name="Shi T."/>
            <person name="Rahmani R.S."/>
            <person name="Gugger P.F."/>
            <person name="Wang M."/>
            <person name="Li H."/>
            <person name="Zhang Y."/>
            <person name="Li Z."/>
            <person name="Wang Q."/>
            <person name="Van de Peer Y."/>
            <person name="Marchal K."/>
            <person name="Chen J."/>
        </authorList>
    </citation>
    <scope>NUCLEOTIDE SEQUENCE [LARGE SCALE GENOMIC DNA]</scope>
    <source>
        <tissue evidence="1">Leaf</tissue>
    </source>
</reference>
<organism evidence="1 2">
    <name type="scientific">Nelumbo nucifera</name>
    <name type="common">Sacred lotus</name>
    <dbReference type="NCBI Taxonomy" id="4432"/>
    <lineage>
        <taxon>Eukaryota</taxon>
        <taxon>Viridiplantae</taxon>
        <taxon>Streptophyta</taxon>
        <taxon>Embryophyta</taxon>
        <taxon>Tracheophyta</taxon>
        <taxon>Spermatophyta</taxon>
        <taxon>Magnoliopsida</taxon>
        <taxon>Proteales</taxon>
        <taxon>Nelumbonaceae</taxon>
        <taxon>Nelumbo</taxon>
    </lineage>
</organism>
<sequence length="60" mass="6820">MFGEEKNEKRGILGVFLQLPVMAVSRLQLGRERVSMNKVWFDVASRGGNEPFHELLDLSS</sequence>
<dbReference type="Proteomes" id="UP000607653">
    <property type="component" value="Unassembled WGS sequence"/>
</dbReference>
<accession>A0A822ZP82</accession>
<name>A0A822ZP82_NELNU</name>
<keyword evidence="2" id="KW-1185">Reference proteome</keyword>